<dbReference type="RefSeq" id="XP_019913672.1">
    <property type="nucleotide sequence ID" value="XM_020058129.1"/>
</dbReference>
<organism evidence="1 2">
    <name type="scientific">Plasmodium coatneyi</name>
    <dbReference type="NCBI Taxonomy" id="208452"/>
    <lineage>
        <taxon>Eukaryota</taxon>
        <taxon>Sar</taxon>
        <taxon>Alveolata</taxon>
        <taxon>Apicomplexa</taxon>
        <taxon>Aconoidasida</taxon>
        <taxon>Haemosporida</taxon>
        <taxon>Plasmodiidae</taxon>
        <taxon>Plasmodium</taxon>
    </lineage>
</organism>
<evidence type="ECO:0000313" key="1">
    <source>
        <dbReference type="EMBL" id="ANQ06977.1"/>
    </source>
</evidence>
<keyword evidence="2" id="KW-1185">Reference proteome</keyword>
<dbReference type="OrthoDB" id="383141at2759"/>
<dbReference type="AlphaFoldDB" id="A0A1B1DWK0"/>
<dbReference type="EMBL" id="CP016244">
    <property type="protein sequence ID" value="ANQ06977.1"/>
    <property type="molecule type" value="Genomic_DNA"/>
</dbReference>
<reference evidence="2" key="1">
    <citation type="submission" date="2016-06" db="EMBL/GenBank/DDBJ databases">
        <title>First high quality genome sequence of Plasmodium coatneyi using continuous long reads from single molecule, real-time sequencing.</title>
        <authorList>
            <person name="Chien J.-T."/>
            <person name="Pakala S.B."/>
            <person name="Geraldo J.A."/>
            <person name="Lapp S.A."/>
            <person name="Barnwell J.W."/>
            <person name="Kissinger J.C."/>
            <person name="Galinski M.R."/>
            <person name="Humphrey J.C."/>
        </authorList>
    </citation>
    <scope>NUCLEOTIDE SEQUENCE [LARGE SCALE GENOMIC DNA]</scope>
    <source>
        <strain evidence="2">Hackeri</strain>
    </source>
</reference>
<dbReference type="VEuPathDB" id="PlasmoDB:PCOAH_00013200"/>
<protein>
    <submittedName>
        <fullName evidence="1">Uncharacterized protein</fullName>
    </submittedName>
</protein>
<dbReference type="GeneID" id="30908046"/>
<dbReference type="KEGG" id="pcot:PCOAH_00013200"/>
<gene>
    <name evidence="1" type="ORF">PCOAH_00013200</name>
</gene>
<accession>A0A1B1DWK0</accession>
<sequence length="201" mass="24018">MFYRIILNSLGINQFDASSRASLKAKFSRKLSDNNLSGNVVDIFSIIDYNNYNEGDIEKLENNNYETRLKNEWTQLENDENRDWLTITLKTYESFIGKNSETTEDNENKHRRWCNIVEALYYFRKAKNEEHRAGLEFFLDALKDKRQGKGIEDLNLEEEEAWKQLKMAKVREDNEWRIYQLLTCKYWKQAENTESARNNSQ</sequence>
<proteinExistence type="predicted"/>
<name>A0A1B1DWK0_9APIC</name>
<evidence type="ECO:0000313" key="2">
    <source>
        <dbReference type="Proteomes" id="UP000092716"/>
    </source>
</evidence>
<dbReference type="Proteomes" id="UP000092716">
    <property type="component" value="Chromosome 6"/>
</dbReference>